<keyword evidence="3" id="KW-0285">Flavoprotein</keyword>
<organism evidence="8 9">
    <name type="scientific">Adhaeribacter rhizoryzae</name>
    <dbReference type="NCBI Taxonomy" id="2607907"/>
    <lineage>
        <taxon>Bacteria</taxon>
        <taxon>Pseudomonadati</taxon>
        <taxon>Bacteroidota</taxon>
        <taxon>Cytophagia</taxon>
        <taxon>Cytophagales</taxon>
        <taxon>Hymenobacteraceae</taxon>
        <taxon>Adhaeribacter</taxon>
    </lineage>
</organism>
<dbReference type="RefSeq" id="WP_150088126.1">
    <property type="nucleotide sequence ID" value="NZ_VWSF01000005.1"/>
</dbReference>
<keyword evidence="4" id="KW-0274">FAD</keyword>
<accession>A0A5M6DML2</accession>
<dbReference type="Proteomes" id="UP000323426">
    <property type="component" value="Unassembled WGS sequence"/>
</dbReference>
<dbReference type="Pfam" id="PF05199">
    <property type="entry name" value="GMC_oxred_C"/>
    <property type="match status" value="1"/>
</dbReference>
<sequence length="572" mass="64093">MPFFNIDSVKSRTFDAIVIGSGISGGWSAKELTGYGLRTLVLERGRDVKHGVDYPTAMKNPWEFPHLGQISKAEKEANPIASQCYAYKEDSAHFFVKDAEHPYVQEKPFTWIRGYQVGGKSLLWARGTQRWSQLDFEGPARDGFAVEWPIGYKDIAPWYSYVEKFAGISGNKDGLPQLPDGEFLPPHEQSCVEKYFSQQMAKHYNNSRPVIIGRCAHLTKPNPIHHQQGRGQCQNRVLCQRGCPYGGYFSSNSSTLPWAQKTGKLTLKPDSVVHSIIYDEKKGKATGVRVVDAHTKEMTEYYARIIFVNAATLNTNLILLNSKSSRFPNGLGNDNGLLGKYISFHNFRTTISAEYEGFQETITEGNRPNGSYIPRFRNLYKQETDFLRGYAAGFGSSRMLDRDTTGFGEDLKKSLTGKKYGNWRVSSHMMGETIPKETNHVALDSGLTDAWGVPLLKTSVAYDDNDEKMIVDFHEQLTEMLTLAGFTNIQTHDDPNKAPGIDIHEMGGVRMGKDPKTSLLNKWNQLHHCKNVFVTDGACMTSNSTQNPSLTFMAITARAADHAVKELRKGNL</sequence>
<keyword evidence="5" id="KW-0560">Oxidoreductase</keyword>
<dbReference type="Pfam" id="PF00732">
    <property type="entry name" value="GMC_oxred_N"/>
    <property type="match status" value="1"/>
</dbReference>
<keyword evidence="9" id="KW-1185">Reference proteome</keyword>
<reference evidence="8 9" key="1">
    <citation type="submission" date="2019-09" db="EMBL/GenBank/DDBJ databases">
        <title>Genome sequence and assembly of Adhaeribacter sp.</title>
        <authorList>
            <person name="Chhetri G."/>
        </authorList>
    </citation>
    <scope>NUCLEOTIDE SEQUENCE [LARGE SCALE GENOMIC DNA]</scope>
    <source>
        <strain evidence="8 9">DK36</strain>
    </source>
</reference>
<dbReference type="SUPFAM" id="SSF54373">
    <property type="entry name" value="FAD-linked reductases, C-terminal domain"/>
    <property type="match status" value="1"/>
</dbReference>
<dbReference type="PANTHER" id="PTHR42784">
    <property type="entry name" value="PYRANOSE 2-OXIDASE"/>
    <property type="match status" value="1"/>
</dbReference>
<evidence type="ECO:0000313" key="9">
    <source>
        <dbReference type="Proteomes" id="UP000323426"/>
    </source>
</evidence>
<evidence type="ECO:0000256" key="1">
    <source>
        <dbReference type="ARBA" id="ARBA00001974"/>
    </source>
</evidence>
<gene>
    <name evidence="8" type="ORF">F0145_09270</name>
</gene>
<evidence type="ECO:0000313" key="8">
    <source>
        <dbReference type="EMBL" id="KAA5547502.1"/>
    </source>
</evidence>
<dbReference type="InterPro" id="IPR007867">
    <property type="entry name" value="GMC_OxRtase_C"/>
</dbReference>
<feature type="domain" description="Glucose-methanol-choline oxidoreductase C-terminal" evidence="7">
    <location>
        <begin position="435"/>
        <end position="555"/>
    </location>
</feature>
<protein>
    <submittedName>
        <fullName evidence="8">GMC family oxidoreductase</fullName>
    </submittedName>
</protein>
<dbReference type="Gene3D" id="3.50.50.60">
    <property type="entry name" value="FAD/NAD(P)-binding domain"/>
    <property type="match status" value="2"/>
</dbReference>
<comment type="similarity">
    <text evidence="2">Belongs to the GMC oxidoreductase family.</text>
</comment>
<comment type="cofactor">
    <cofactor evidence="1">
        <name>FAD</name>
        <dbReference type="ChEBI" id="CHEBI:57692"/>
    </cofactor>
</comment>
<feature type="domain" description="Glucose-methanol-choline oxidoreductase N-terminal" evidence="6">
    <location>
        <begin position="105"/>
        <end position="322"/>
    </location>
</feature>
<proteinExistence type="inferred from homology"/>
<comment type="caution">
    <text evidence="8">The sequence shown here is derived from an EMBL/GenBank/DDBJ whole genome shotgun (WGS) entry which is preliminary data.</text>
</comment>
<name>A0A5M6DML2_9BACT</name>
<dbReference type="AlphaFoldDB" id="A0A5M6DML2"/>
<evidence type="ECO:0000256" key="2">
    <source>
        <dbReference type="ARBA" id="ARBA00010790"/>
    </source>
</evidence>
<dbReference type="InterPro" id="IPR000172">
    <property type="entry name" value="GMC_OxRdtase_N"/>
</dbReference>
<evidence type="ECO:0000256" key="5">
    <source>
        <dbReference type="ARBA" id="ARBA00023002"/>
    </source>
</evidence>
<dbReference type="GO" id="GO:0016614">
    <property type="term" value="F:oxidoreductase activity, acting on CH-OH group of donors"/>
    <property type="evidence" value="ECO:0007669"/>
    <property type="project" value="InterPro"/>
</dbReference>
<evidence type="ECO:0000256" key="3">
    <source>
        <dbReference type="ARBA" id="ARBA00022630"/>
    </source>
</evidence>
<dbReference type="PANTHER" id="PTHR42784:SF1">
    <property type="entry name" value="PYRANOSE 2-OXIDASE"/>
    <property type="match status" value="1"/>
</dbReference>
<evidence type="ECO:0000259" key="7">
    <source>
        <dbReference type="Pfam" id="PF05199"/>
    </source>
</evidence>
<dbReference type="GO" id="GO:0050660">
    <property type="term" value="F:flavin adenine dinucleotide binding"/>
    <property type="evidence" value="ECO:0007669"/>
    <property type="project" value="InterPro"/>
</dbReference>
<evidence type="ECO:0000256" key="4">
    <source>
        <dbReference type="ARBA" id="ARBA00022827"/>
    </source>
</evidence>
<dbReference type="SUPFAM" id="SSF51905">
    <property type="entry name" value="FAD/NAD(P)-binding domain"/>
    <property type="match status" value="1"/>
</dbReference>
<dbReference type="InterPro" id="IPR036188">
    <property type="entry name" value="FAD/NAD-bd_sf"/>
</dbReference>
<dbReference type="EMBL" id="VWSF01000005">
    <property type="protein sequence ID" value="KAA5547502.1"/>
    <property type="molecule type" value="Genomic_DNA"/>
</dbReference>
<dbReference type="InterPro" id="IPR051473">
    <property type="entry name" value="P2Ox-like"/>
</dbReference>
<evidence type="ECO:0000259" key="6">
    <source>
        <dbReference type="Pfam" id="PF00732"/>
    </source>
</evidence>